<protein>
    <recommendedName>
        <fullName evidence="4">Cytochrome b5 heme-binding domain-containing protein</fullName>
    </recommendedName>
</protein>
<dbReference type="VEuPathDB" id="FungiDB:SAPIO_CDS0899"/>
<dbReference type="InterPro" id="IPR001199">
    <property type="entry name" value="Cyt_B5-like_heme/steroid-bd"/>
</dbReference>
<dbReference type="GO" id="GO:0012505">
    <property type="term" value="C:endomembrane system"/>
    <property type="evidence" value="ECO:0007669"/>
    <property type="project" value="TreeGrafter"/>
</dbReference>
<dbReference type="GeneID" id="27719051"/>
<gene>
    <name evidence="5" type="ORF">SAPIO_CDS0899</name>
</gene>
<dbReference type="SUPFAM" id="SSF55856">
    <property type="entry name" value="Cytochrome b5-like heme/steroid binding domain"/>
    <property type="match status" value="1"/>
</dbReference>
<evidence type="ECO:0000256" key="2">
    <source>
        <dbReference type="SAM" id="MobiDB-lite"/>
    </source>
</evidence>
<comment type="similarity">
    <text evidence="1">Belongs to the cytochrome b5 family. MAPR subfamily.</text>
</comment>
<dbReference type="Proteomes" id="UP000028545">
    <property type="component" value="Unassembled WGS sequence"/>
</dbReference>
<accession>A0A084GFE2</accession>
<dbReference type="PANTHER" id="PTHR10281:SF76">
    <property type="entry name" value="CALCUTTA CUP-RELATED"/>
    <property type="match status" value="1"/>
</dbReference>
<reference evidence="5 6" key="1">
    <citation type="journal article" date="2014" name="Genome Announc.">
        <title>Draft genome sequence of the pathogenic fungus Scedosporium apiospermum.</title>
        <authorList>
            <person name="Vandeputte P."/>
            <person name="Ghamrawi S."/>
            <person name="Rechenmann M."/>
            <person name="Iltis A."/>
            <person name="Giraud S."/>
            <person name="Fleury M."/>
            <person name="Thornton C."/>
            <person name="Delhaes L."/>
            <person name="Meyer W."/>
            <person name="Papon N."/>
            <person name="Bouchara J.P."/>
        </authorList>
    </citation>
    <scope>NUCLEOTIDE SEQUENCE [LARGE SCALE GENOMIC DNA]</scope>
    <source>
        <strain evidence="5 6">IHEM 14462</strain>
    </source>
</reference>
<evidence type="ECO:0000313" key="5">
    <source>
        <dbReference type="EMBL" id="KEZ46054.1"/>
    </source>
</evidence>
<feature type="region of interest" description="Disordered" evidence="2">
    <location>
        <begin position="237"/>
        <end position="264"/>
    </location>
</feature>
<dbReference type="SMART" id="SM01117">
    <property type="entry name" value="Cyt-b5"/>
    <property type="match status" value="1"/>
</dbReference>
<comment type="caution">
    <text evidence="5">The sequence shown here is derived from an EMBL/GenBank/DDBJ whole genome shotgun (WGS) entry which is preliminary data.</text>
</comment>
<keyword evidence="3" id="KW-1133">Transmembrane helix</keyword>
<keyword evidence="3" id="KW-0812">Transmembrane</keyword>
<feature type="region of interest" description="Disordered" evidence="2">
    <location>
        <begin position="1"/>
        <end position="31"/>
    </location>
</feature>
<dbReference type="KEGG" id="sapo:SAPIO_CDS0899"/>
<evidence type="ECO:0000313" key="6">
    <source>
        <dbReference type="Proteomes" id="UP000028545"/>
    </source>
</evidence>
<evidence type="ECO:0000259" key="4">
    <source>
        <dbReference type="SMART" id="SM01117"/>
    </source>
</evidence>
<keyword evidence="3" id="KW-0472">Membrane</keyword>
<dbReference type="OrthoDB" id="10257697at2759"/>
<name>A0A084GFE2_PSEDA</name>
<dbReference type="HOGENOM" id="CLU_070889_0_0_1"/>
<feature type="domain" description="Cytochrome b5 heme-binding" evidence="4">
    <location>
        <begin position="92"/>
        <end position="177"/>
    </location>
</feature>
<dbReference type="InterPro" id="IPR050577">
    <property type="entry name" value="MAPR/NEUFC/NENF-like"/>
</dbReference>
<dbReference type="AlphaFoldDB" id="A0A084GFE2"/>
<dbReference type="Gene3D" id="3.10.120.10">
    <property type="entry name" value="Cytochrome b5-like heme/steroid binding domain"/>
    <property type="match status" value="1"/>
</dbReference>
<dbReference type="PANTHER" id="PTHR10281">
    <property type="entry name" value="MEMBRANE-ASSOCIATED PROGESTERONE RECEPTOR COMPONENT-RELATED"/>
    <property type="match status" value="1"/>
</dbReference>
<dbReference type="InterPro" id="IPR036400">
    <property type="entry name" value="Cyt_B5-like_heme/steroid_sf"/>
</dbReference>
<dbReference type="GO" id="GO:0016020">
    <property type="term" value="C:membrane"/>
    <property type="evidence" value="ECO:0007669"/>
    <property type="project" value="TreeGrafter"/>
</dbReference>
<keyword evidence="6" id="KW-1185">Reference proteome</keyword>
<organism evidence="5 6">
    <name type="scientific">Pseudallescheria apiosperma</name>
    <name type="common">Scedosporium apiospermum</name>
    <dbReference type="NCBI Taxonomy" id="563466"/>
    <lineage>
        <taxon>Eukaryota</taxon>
        <taxon>Fungi</taxon>
        <taxon>Dikarya</taxon>
        <taxon>Ascomycota</taxon>
        <taxon>Pezizomycotina</taxon>
        <taxon>Sordariomycetes</taxon>
        <taxon>Hypocreomycetidae</taxon>
        <taxon>Microascales</taxon>
        <taxon>Microascaceae</taxon>
        <taxon>Scedosporium</taxon>
    </lineage>
</organism>
<dbReference type="EMBL" id="JOWA01000044">
    <property type="protein sequence ID" value="KEZ46054.1"/>
    <property type="molecule type" value="Genomic_DNA"/>
</dbReference>
<proteinExistence type="inferred from homology"/>
<evidence type="ECO:0000256" key="1">
    <source>
        <dbReference type="ARBA" id="ARBA00038357"/>
    </source>
</evidence>
<dbReference type="OMA" id="ESFFWGM"/>
<evidence type="ECO:0000256" key="3">
    <source>
        <dbReference type="SAM" id="Phobius"/>
    </source>
</evidence>
<sequence>MADSSSVRQRKAPSTEKPSPKTSDTRRRVREEDDSSSWVVDALRVITFLFLASCGLSYLISGGETYFWGMKNKPNYMRLDWWKSHFQPPLELTIEELAAFDGSDPSTPIYLAINGTIYDVTPGRRIYGPGGSYHWFAGCDASRAYVTGCFADDRTADMRGVEEMFLPLEDVEVNALYTKEELKELRKQEMKAAREKVHEALKHWVDFFAKSDKYRRVGTLKREKGWLKNEPRRELCDAAKQGRVKRKTPEERAREKEEQENGGA</sequence>
<feature type="transmembrane region" description="Helical" evidence="3">
    <location>
        <begin position="45"/>
        <end position="68"/>
    </location>
</feature>
<dbReference type="RefSeq" id="XP_016645853.1">
    <property type="nucleotide sequence ID" value="XM_016783579.1"/>
</dbReference>
<dbReference type="Pfam" id="PF00173">
    <property type="entry name" value="Cyt-b5"/>
    <property type="match status" value="1"/>
</dbReference>
<feature type="compositionally biased region" description="Basic and acidic residues" evidence="2">
    <location>
        <begin position="247"/>
        <end position="264"/>
    </location>
</feature>
<dbReference type="FunFam" id="3.10.120.10:FF:000018">
    <property type="entry name" value="Heme/steroid binding domain protein, putative"/>
    <property type="match status" value="1"/>
</dbReference>